<dbReference type="EMBL" id="JBCNJP010000010">
    <property type="protein sequence ID" value="KAK9071719.1"/>
    <property type="molecule type" value="Genomic_DNA"/>
</dbReference>
<evidence type="ECO:0000256" key="1">
    <source>
        <dbReference type="PROSITE-ProRule" id="PRU00221"/>
    </source>
</evidence>
<dbReference type="PROSITE" id="PS50082">
    <property type="entry name" value="WD_REPEATS_2"/>
    <property type="match status" value="1"/>
</dbReference>
<proteinExistence type="predicted"/>
<dbReference type="InterPro" id="IPR027417">
    <property type="entry name" value="P-loop_NTPase"/>
</dbReference>
<keyword evidence="1" id="KW-0853">WD repeat</keyword>
<comment type="caution">
    <text evidence="2">The sequence shown here is derived from an EMBL/GenBank/DDBJ whole genome shotgun (WGS) entry which is preliminary data.</text>
</comment>
<evidence type="ECO:0000313" key="3">
    <source>
        <dbReference type="Proteomes" id="UP001408789"/>
    </source>
</evidence>
<gene>
    <name evidence="2" type="ORF">SSX86_008148</name>
</gene>
<dbReference type="AlphaFoldDB" id="A0AAP0DB58"/>
<evidence type="ECO:0000313" key="2">
    <source>
        <dbReference type="EMBL" id="KAK9071719.1"/>
    </source>
</evidence>
<dbReference type="Proteomes" id="UP001408789">
    <property type="component" value="Unassembled WGS sequence"/>
</dbReference>
<reference evidence="2 3" key="1">
    <citation type="submission" date="2024-04" db="EMBL/GenBank/DDBJ databases">
        <title>The reference genome of an endangered Asteraceae, Deinandra increscens subsp. villosa, native to the Central Coast of California.</title>
        <authorList>
            <person name="Guilliams M."/>
            <person name="Hasenstab-Lehman K."/>
            <person name="Meyer R."/>
            <person name="Mcevoy S."/>
        </authorList>
    </citation>
    <scope>NUCLEOTIDE SEQUENCE [LARGE SCALE GENOMIC DNA]</scope>
    <source>
        <tissue evidence="2">Leaf</tissue>
    </source>
</reference>
<dbReference type="SUPFAM" id="SSF52540">
    <property type="entry name" value="P-loop containing nucleoside triphosphate hydrolases"/>
    <property type="match status" value="1"/>
</dbReference>
<name>A0AAP0DB58_9ASTR</name>
<protein>
    <submittedName>
        <fullName evidence="2">Uncharacterized protein</fullName>
    </submittedName>
</protein>
<keyword evidence="3" id="KW-1185">Reference proteome</keyword>
<dbReference type="InterPro" id="IPR001680">
    <property type="entry name" value="WD40_rpt"/>
</dbReference>
<organism evidence="2 3">
    <name type="scientific">Deinandra increscens subsp. villosa</name>
    <dbReference type="NCBI Taxonomy" id="3103831"/>
    <lineage>
        <taxon>Eukaryota</taxon>
        <taxon>Viridiplantae</taxon>
        <taxon>Streptophyta</taxon>
        <taxon>Embryophyta</taxon>
        <taxon>Tracheophyta</taxon>
        <taxon>Spermatophyta</taxon>
        <taxon>Magnoliopsida</taxon>
        <taxon>eudicotyledons</taxon>
        <taxon>Gunneridae</taxon>
        <taxon>Pentapetalae</taxon>
        <taxon>asterids</taxon>
        <taxon>campanulids</taxon>
        <taxon>Asterales</taxon>
        <taxon>Asteraceae</taxon>
        <taxon>Asteroideae</taxon>
        <taxon>Heliantheae alliance</taxon>
        <taxon>Madieae</taxon>
        <taxon>Madiinae</taxon>
        <taxon>Deinandra</taxon>
    </lineage>
</organism>
<feature type="repeat" description="WD" evidence="1">
    <location>
        <begin position="61"/>
        <end position="87"/>
    </location>
</feature>
<sequence length="105" mass="12332">MDSSRGIEIEELIQKRLRNTKDELEHETSNGFFDHILVNDDLEAVYEQGVFTVFKSQSLQDDNNLLTACGDHSIKVWDSQEEKMSSSFNWTYWKCEIHQCPPFEQ</sequence>
<accession>A0AAP0DB58</accession>
<dbReference type="Gene3D" id="3.40.50.300">
    <property type="entry name" value="P-loop containing nucleotide triphosphate hydrolases"/>
    <property type="match status" value="1"/>
</dbReference>